<evidence type="ECO:0000313" key="1">
    <source>
        <dbReference type="EMBL" id="GAA5186033.1"/>
    </source>
</evidence>
<reference evidence="2" key="1">
    <citation type="journal article" date="2019" name="Int. J. Syst. Evol. Microbiol.">
        <title>The Global Catalogue of Microorganisms (GCM) 10K type strain sequencing project: providing services to taxonomists for standard genome sequencing and annotation.</title>
        <authorList>
            <consortium name="The Broad Institute Genomics Platform"/>
            <consortium name="The Broad Institute Genome Sequencing Center for Infectious Disease"/>
            <person name="Wu L."/>
            <person name="Ma J."/>
        </authorList>
    </citation>
    <scope>NUCLEOTIDE SEQUENCE [LARGE SCALE GENOMIC DNA]</scope>
    <source>
        <strain evidence="2">JCM 18304</strain>
    </source>
</reference>
<name>A0ABP9RT66_9ACTN</name>
<gene>
    <name evidence="1" type="ORF">GCM10023322_31370</name>
</gene>
<dbReference type="Proteomes" id="UP001501570">
    <property type="component" value="Unassembled WGS sequence"/>
</dbReference>
<accession>A0ABP9RT66</accession>
<protein>
    <recommendedName>
        <fullName evidence="3">DinB family protein</fullName>
    </recommendedName>
</protein>
<sequence length="125" mass="14277">MYADPASPYIQRIAPVLTKKARLAVDAWGSVDTGVRHLLDPIERTFDEEFPDFDPMPFGSKQWIAVLVRHIMLAEPMVWGFCRCFTGLGVEEARSLADSFRFDRCLARERLVDEVRVGYRRDAAA</sequence>
<dbReference type="EMBL" id="BAABJQ010000008">
    <property type="protein sequence ID" value="GAA5186033.1"/>
    <property type="molecule type" value="Genomic_DNA"/>
</dbReference>
<evidence type="ECO:0000313" key="2">
    <source>
        <dbReference type="Proteomes" id="UP001501570"/>
    </source>
</evidence>
<evidence type="ECO:0008006" key="3">
    <source>
        <dbReference type="Google" id="ProtNLM"/>
    </source>
</evidence>
<comment type="caution">
    <text evidence="1">The sequence shown here is derived from an EMBL/GenBank/DDBJ whole genome shotgun (WGS) entry which is preliminary data.</text>
</comment>
<organism evidence="1 2">
    <name type="scientific">Rugosimonospora acidiphila</name>
    <dbReference type="NCBI Taxonomy" id="556531"/>
    <lineage>
        <taxon>Bacteria</taxon>
        <taxon>Bacillati</taxon>
        <taxon>Actinomycetota</taxon>
        <taxon>Actinomycetes</taxon>
        <taxon>Micromonosporales</taxon>
        <taxon>Micromonosporaceae</taxon>
        <taxon>Rugosimonospora</taxon>
    </lineage>
</organism>
<keyword evidence="2" id="KW-1185">Reference proteome</keyword>
<proteinExistence type="predicted"/>